<keyword evidence="2 5" id="KW-0812">Transmembrane</keyword>
<keyword evidence="4 5" id="KW-0472">Membrane</keyword>
<dbReference type="GO" id="GO:0016020">
    <property type="term" value="C:membrane"/>
    <property type="evidence" value="ECO:0007669"/>
    <property type="project" value="UniProtKB-SubCell"/>
</dbReference>
<dbReference type="Gene3D" id="1.20.120.550">
    <property type="entry name" value="Membrane associated eicosanoid/glutathione metabolism-like domain"/>
    <property type="match status" value="1"/>
</dbReference>
<dbReference type="InterPro" id="IPR023352">
    <property type="entry name" value="MAPEG-like_dom_sf"/>
</dbReference>
<feature type="transmembrane region" description="Helical" evidence="5">
    <location>
        <begin position="50"/>
        <end position="71"/>
    </location>
</feature>
<protein>
    <recommendedName>
        <fullName evidence="8">MAPEG family protein</fullName>
    </recommendedName>
</protein>
<dbReference type="RefSeq" id="WP_102072338.1">
    <property type="nucleotide sequence ID" value="NZ_PDNW01000001.1"/>
</dbReference>
<evidence type="ECO:0000256" key="3">
    <source>
        <dbReference type="ARBA" id="ARBA00022989"/>
    </source>
</evidence>
<dbReference type="SUPFAM" id="SSF161084">
    <property type="entry name" value="MAPEG domain-like"/>
    <property type="match status" value="1"/>
</dbReference>
<dbReference type="Pfam" id="PF01124">
    <property type="entry name" value="MAPEG"/>
    <property type="match status" value="1"/>
</dbReference>
<evidence type="ECO:0000256" key="5">
    <source>
        <dbReference type="SAM" id="Phobius"/>
    </source>
</evidence>
<proteinExistence type="predicted"/>
<gene>
    <name evidence="6" type="ORF">CR159_02220</name>
</gene>
<dbReference type="PANTHER" id="PTHR35371">
    <property type="entry name" value="INNER MEMBRANE PROTEIN"/>
    <property type="match status" value="1"/>
</dbReference>
<evidence type="ECO:0000256" key="1">
    <source>
        <dbReference type="ARBA" id="ARBA00004370"/>
    </source>
</evidence>
<reference evidence="6 7" key="1">
    <citation type="submission" date="2017-10" db="EMBL/GenBank/DDBJ databases">
        <title>Two draft genome sequences of Pusillimonas sp. strains isolated from a nitrate- and radionuclide-contaminated groundwater in Russia.</title>
        <authorList>
            <person name="Grouzdev D.S."/>
            <person name="Tourova T.P."/>
            <person name="Goeva M.A."/>
            <person name="Babich T.L."/>
            <person name="Sokolova D.S."/>
            <person name="Abdullin R."/>
            <person name="Poltaraus A.B."/>
            <person name="Toshchakov S.V."/>
            <person name="Nazina T.N."/>
        </authorList>
    </citation>
    <scope>NUCLEOTIDE SEQUENCE [LARGE SCALE GENOMIC DNA]</scope>
    <source>
        <strain evidence="6 7">JR1/69-3-13</strain>
    </source>
</reference>
<evidence type="ECO:0000313" key="7">
    <source>
        <dbReference type="Proteomes" id="UP000234190"/>
    </source>
</evidence>
<name>A0A2N4UA01_9BURK</name>
<dbReference type="EMBL" id="PDNW01000001">
    <property type="protein sequence ID" value="PLC51851.1"/>
    <property type="molecule type" value="Genomic_DNA"/>
</dbReference>
<keyword evidence="3 5" id="KW-1133">Transmembrane helix</keyword>
<dbReference type="OrthoDB" id="513661at2"/>
<comment type="caution">
    <text evidence="6">The sequence shown here is derived from an EMBL/GenBank/DDBJ whole genome shotgun (WGS) entry which is preliminary data.</text>
</comment>
<evidence type="ECO:0000313" key="6">
    <source>
        <dbReference type="EMBL" id="PLC51851.1"/>
    </source>
</evidence>
<evidence type="ECO:0000256" key="2">
    <source>
        <dbReference type="ARBA" id="ARBA00022692"/>
    </source>
</evidence>
<dbReference type="PANTHER" id="PTHR35371:SF1">
    <property type="entry name" value="BLR7753 PROTEIN"/>
    <property type="match status" value="1"/>
</dbReference>
<accession>A0A2N4UA01</accession>
<dbReference type="AlphaFoldDB" id="A0A2N4UA01"/>
<dbReference type="InterPro" id="IPR001129">
    <property type="entry name" value="Membr-assoc_MAPEG"/>
</dbReference>
<dbReference type="Proteomes" id="UP000234190">
    <property type="component" value="Unassembled WGS sequence"/>
</dbReference>
<feature type="transmembrane region" description="Helical" evidence="5">
    <location>
        <begin position="102"/>
        <end position="121"/>
    </location>
</feature>
<keyword evidence="7" id="KW-1185">Reference proteome</keyword>
<comment type="subcellular location">
    <subcellularLocation>
        <location evidence="1">Membrane</location>
    </subcellularLocation>
</comment>
<organism evidence="6 7">
    <name type="scientific">Pollutimonas subterranea</name>
    <dbReference type="NCBI Taxonomy" id="2045210"/>
    <lineage>
        <taxon>Bacteria</taxon>
        <taxon>Pseudomonadati</taxon>
        <taxon>Pseudomonadota</taxon>
        <taxon>Betaproteobacteria</taxon>
        <taxon>Burkholderiales</taxon>
        <taxon>Alcaligenaceae</taxon>
        <taxon>Pollutimonas</taxon>
    </lineage>
</organism>
<evidence type="ECO:0000256" key="4">
    <source>
        <dbReference type="ARBA" id="ARBA00023136"/>
    </source>
</evidence>
<evidence type="ECO:0008006" key="8">
    <source>
        <dbReference type="Google" id="ProtNLM"/>
    </source>
</evidence>
<sequence>MRTISWLMLAAAILPIVAAGISKAGGKHYNNNNPRSWLANQEGWRARANAAQANLFESLPFFYAAVLFALFKMADPATLVSLMLAWIVLRMIYLAVYLVGYGLVRTVVWVLGLGVNIVILFL</sequence>